<dbReference type="RefSeq" id="WP_306072357.1">
    <property type="nucleotide sequence ID" value="NZ_JAROBZ020000001.1"/>
</dbReference>
<comment type="caution">
    <text evidence="1">The sequence shown here is derived from an EMBL/GenBank/DDBJ whole genome shotgun (WGS) entry which is preliminary data.</text>
</comment>
<evidence type="ECO:0000313" key="2">
    <source>
        <dbReference type="Proteomes" id="UP001241748"/>
    </source>
</evidence>
<protein>
    <submittedName>
        <fullName evidence="1">Uncharacterized protein</fullName>
    </submittedName>
</protein>
<evidence type="ECO:0000313" key="1">
    <source>
        <dbReference type="EMBL" id="MFB3169006.1"/>
    </source>
</evidence>
<sequence length="50" mass="6099">MNNEQLMKFRLRQMEMETKSTFKKRNKIFLAVEKSVSAIKYLSNIKNRFQ</sequence>
<organism evidence="1 2">
    <name type="scientific">Neobacillus driksii</name>
    <dbReference type="NCBI Taxonomy" id="3035913"/>
    <lineage>
        <taxon>Bacteria</taxon>
        <taxon>Bacillati</taxon>
        <taxon>Bacillota</taxon>
        <taxon>Bacilli</taxon>
        <taxon>Bacillales</taxon>
        <taxon>Bacillaceae</taxon>
        <taxon>Neobacillus</taxon>
    </lineage>
</organism>
<name>A0ABV4YVW8_9BACI</name>
<dbReference type="EMBL" id="JAROBZ020000001">
    <property type="protein sequence ID" value="MFB3169006.1"/>
    <property type="molecule type" value="Genomic_DNA"/>
</dbReference>
<dbReference type="Proteomes" id="UP001241748">
    <property type="component" value="Unassembled WGS sequence"/>
</dbReference>
<gene>
    <name evidence="1" type="ORF">P5G62_017930</name>
</gene>
<reference evidence="1 2" key="1">
    <citation type="submission" date="2024-05" db="EMBL/GenBank/DDBJ databases">
        <authorList>
            <person name="Venkateswaran K."/>
        </authorList>
    </citation>
    <scope>NUCLEOTIDE SEQUENCE [LARGE SCALE GENOMIC DNA]</scope>
    <source>
        <strain evidence="1 2">179-C4-2-HS</strain>
    </source>
</reference>
<accession>A0ABV4YVW8</accession>
<proteinExistence type="predicted"/>
<keyword evidence="2" id="KW-1185">Reference proteome</keyword>